<dbReference type="EMBL" id="JAACVF010000121">
    <property type="protein sequence ID" value="NCN65311.1"/>
    <property type="molecule type" value="Genomic_DNA"/>
</dbReference>
<reference evidence="2" key="1">
    <citation type="submission" date="2019-11" db="EMBL/GenBank/DDBJ databases">
        <title>Lipid analysis of CO2-rich subsurface aquifers suggests an autotrophy-based deep biosphere with lysolipids enriched in CPR bacteria.</title>
        <authorList>
            <person name="Probst A.J."/>
            <person name="Elling F.J."/>
            <person name="Castelle C.J."/>
            <person name="Zhu Q."/>
            <person name="Elvert M."/>
            <person name="Birarda G."/>
            <person name="Holman H.-Y."/>
            <person name="Lane K.R."/>
            <person name="Ladd B."/>
            <person name="Ryan M.C."/>
            <person name="Woyke T."/>
            <person name="Hinrichs K.-U."/>
            <person name="Banfield J.F."/>
        </authorList>
    </citation>
    <scope>NUCLEOTIDE SEQUENCE</scope>
    <source>
        <strain evidence="2">CG_2015-01_33_1645</strain>
        <strain evidence="3">CG_2015-04_33_537</strain>
    </source>
</reference>
<dbReference type="Proteomes" id="UP000768163">
    <property type="component" value="Unassembled WGS sequence"/>
</dbReference>
<dbReference type="GO" id="GO:0006420">
    <property type="term" value="P:arginyl-tRNA aminoacylation"/>
    <property type="evidence" value="ECO:0007669"/>
    <property type="project" value="InterPro"/>
</dbReference>
<protein>
    <recommendedName>
        <fullName evidence="1">Arginyl tRNA synthetase N-terminal domain-containing protein</fullName>
    </recommendedName>
</protein>
<feature type="domain" description="Arginyl tRNA synthetase N-terminal" evidence="1">
    <location>
        <begin position="3"/>
        <end position="78"/>
    </location>
</feature>
<evidence type="ECO:0000313" key="2">
    <source>
        <dbReference type="EMBL" id="NCN65311.1"/>
    </source>
</evidence>
<dbReference type="InterPro" id="IPR036695">
    <property type="entry name" value="Arg-tRNA-synth_N_sf"/>
</dbReference>
<dbReference type="Gene3D" id="3.30.1360.70">
    <property type="entry name" value="Arginyl tRNA synthetase N-terminal domain"/>
    <property type="match status" value="1"/>
</dbReference>
<sequence>MLSNIKTRILSELRKFDKNASCEFSEHCDFTSTLAFKLAKKQNKNPANIAEEIVHKISYDLKDAVKVKAVNGYLNFYLTDKFYSEILPEIPDFKFEKQEKII</sequence>
<name>A0A8J8CEZ3_9ARCH</name>
<dbReference type="AlphaFoldDB" id="A0A8J8CEZ3"/>
<dbReference type="SMART" id="SM01016">
    <property type="entry name" value="Arg_tRNA_synt_N"/>
    <property type="match status" value="1"/>
</dbReference>
<evidence type="ECO:0000313" key="3">
    <source>
        <dbReference type="EMBL" id="NCS91491.1"/>
    </source>
</evidence>
<accession>A0A8J8CEZ3</accession>
<evidence type="ECO:0000313" key="4">
    <source>
        <dbReference type="Proteomes" id="UP000768163"/>
    </source>
</evidence>
<organism evidence="2 4">
    <name type="scientific">Candidatus Altarchaeum hamiconexum</name>
    <dbReference type="NCBI Taxonomy" id="1803513"/>
    <lineage>
        <taxon>Archaea</taxon>
        <taxon>Candidatus Altarchaeota</taxon>
        <taxon>Candidatus Altiarchaeia</taxon>
        <taxon>Candidatus Altarchaeales</taxon>
        <taxon>Candidatus Altarchaeaceae</taxon>
        <taxon>Candidatus Altarchaeum</taxon>
    </lineage>
</organism>
<dbReference type="SUPFAM" id="SSF55190">
    <property type="entry name" value="Arginyl-tRNA synthetase (ArgRS), N-terminal 'additional' domain"/>
    <property type="match status" value="1"/>
</dbReference>
<comment type="caution">
    <text evidence="2">The sequence shown here is derived from an EMBL/GenBank/DDBJ whole genome shotgun (WGS) entry which is preliminary data.</text>
</comment>
<dbReference type="EMBL" id="JAACQH010000069">
    <property type="protein sequence ID" value="NCS91491.1"/>
    <property type="molecule type" value="Genomic_DNA"/>
</dbReference>
<dbReference type="Proteomes" id="UP000738826">
    <property type="component" value="Unassembled WGS sequence"/>
</dbReference>
<dbReference type="GO" id="GO:0004814">
    <property type="term" value="F:arginine-tRNA ligase activity"/>
    <property type="evidence" value="ECO:0007669"/>
    <property type="project" value="InterPro"/>
</dbReference>
<dbReference type="GO" id="GO:0005737">
    <property type="term" value="C:cytoplasm"/>
    <property type="evidence" value="ECO:0007669"/>
    <property type="project" value="InterPro"/>
</dbReference>
<dbReference type="GO" id="GO:0005524">
    <property type="term" value="F:ATP binding"/>
    <property type="evidence" value="ECO:0007669"/>
    <property type="project" value="InterPro"/>
</dbReference>
<dbReference type="Pfam" id="PF03485">
    <property type="entry name" value="Arg_tRNA_synt_N"/>
    <property type="match status" value="1"/>
</dbReference>
<dbReference type="InterPro" id="IPR005148">
    <property type="entry name" value="Arg-tRNA-synth_N"/>
</dbReference>
<proteinExistence type="predicted"/>
<evidence type="ECO:0000259" key="1">
    <source>
        <dbReference type="SMART" id="SM01016"/>
    </source>
</evidence>
<gene>
    <name evidence="3" type="ORF">GW779_03645</name>
    <name evidence="2" type="ORF">GW910_04540</name>
</gene>